<protein>
    <submittedName>
        <fullName evidence="2">Hemerythrin domain-containing protein</fullName>
    </submittedName>
</protein>
<name>A0AAE2ZKK1_9HYPH</name>
<evidence type="ECO:0000313" key="2">
    <source>
        <dbReference type="EMBL" id="MBW8636028.1"/>
    </source>
</evidence>
<evidence type="ECO:0000313" key="3">
    <source>
        <dbReference type="Proteomes" id="UP001196509"/>
    </source>
</evidence>
<evidence type="ECO:0000259" key="1">
    <source>
        <dbReference type="Pfam" id="PF01814"/>
    </source>
</evidence>
<keyword evidence="3" id="KW-1185">Reference proteome</keyword>
<dbReference type="Proteomes" id="UP001196509">
    <property type="component" value="Unassembled WGS sequence"/>
</dbReference>
<dbReference type="Gene3D" id="1.20.120.520">
    <property type="entry name" value="nmb1532 protein domain like"/>
    <property type="match status" value="1"/>
</dbReference>
<gene>
    <name evidence="2" type="ORF">K1W69_02430</name>
</gene>
<dbReference type="EMBL" id="JAICBX010000001">
    <property type="protein sequence ID" value="MBW8636028.1"/>
    <property type="molecule type" value="Genomic_DNA"/>
</dbReference>
<accession>A0AAE2ZKK1</accession>
<proteinExistence type="predicted"/>
<organism evidence="2 3">
    <name type="scientific">Flavimaribacter sediminis</name>
    <dbReference type="NCBI Taxonomy" id="2865987"/>
    <lineage>
        <taxon>Bacteria</taxon>
        <taxon>Pseudomonadati</taxon>
        <taxon>Pseudomonadota</taxon>
        <taxon>Alphaproteobacteria</taxon>
        <taxon>Hyphomicrobiales</taxon>
        <taxon>Rhizobiaceae</taxon>
        <taxon>Flavimaribacter</taxon>
    </lineage>
</organism>
<dbReference type="InterPro" id="IPR012312">
    <property type="entry name" value="Hemerythrin-like"/>
</dbReference>
<sequence length="161" mass="18443">MSALEFLKKGAKSLEASEPDPATALAMVHDLQMELCDILETIADLLPDRHDRRQCAELSQTLVPLITRLHRFEDDVLFSSALQRSSVAEPVSRAIKRFRGEHSEDEFRMEELSELLRELGRERQPENPEAAGYLLRSVFEAVRRHCAYEREYLSSLLEEGS</sequence>
<feature type="domain" description="Hemerythrin-like" evidence="1">
    <location>
        <begin position="22"/>
        <end position="153"/>
    </location>
</feature>
<dbReference type="Pfam" id="PF01814">
    <property type="entry name" value="Hemerythrin"/>
    <property type="match status" value="1"/>
</dbReference>
<dbReference type="AlphaFoldDB" id="A0AAE2ZKK1"/>
<dbReference type="RefSeq" id="WP_220226739.1">
    <property type="nucleotide sequence ID" value="NZ_JAICBX010000001.1"/>
</dbReference>
<comment type="caution">
    <text evidence="2">The sequence shown here is derived from an EMBL/GenBank/DDBJ whole genome shotgun (WGS) entry which is preliminary data.</text>
</comment>
<reference evidence="2" key="1">
    <citation type="submission" date="2021-08" db="EMBL/GenBank/DDBJ databases">
        <title>Hoeflea bacterium WL0058 sp. nov., isolated from the sediment.</title>
        <authorList>
            <person name="Wang L."/>
            <person name="Zhang D."/>
        </authorList>
    </citation>
    <scope>NUCLEOTIDE SEQUENCE</scope>
    <source>
        <strain evidence="2">WL0058</strain>
    </source>
</reference>